<evidence type="ECO:0000313" key="1">
    <source>
        <dbReference type="EMBL" id="KKM15188.1"/>
    </source>
</evidence>
<protein>
    <submittedName>
        <fullName evidence="1">Uncharacterized protein</fullName>
    </submittedName>
</protein>
<name>A0A0F9JZ81_9ZZZZ</name>
<dbReference type="EMBL" id="LAZR01014965">
    <property type="protein sequence ID" value="KKM15188.1"/>
    <property type="molecule type" value="Genomic_DNA"/>
</dbReference>
<comment type="caution">
    <text evidence="1">The sequence shown here is derived from an EMBL/GenBank/DDBJ whole genome shotgun (WGS) entry which is preliminary data.</text>
</comment>
<proteinExistence type="predicted"/>
<accession>A0A0F9JZ81</accession>
<gene>
    <name evidence="1" type="ORF">LCGC14_1698580</name>
</gene>
<reference evidence="1" key="1">
    <citation type="journal article" date="2015" name="Nature">
        <title>Complex archaea that bridge the gap between prokaryotes and eukaryotes.</title>
        <authorList>
            <person name="Spang A."/>
            <person name="Saw J.H."/>
            <person name="Jorgensen S.L."/>
            <person name="Zaremba-Niedzwiedzka K."/>
            <person name="Martijn J."/>
            <person name="Lind A.E."/>
            <person name="van Eijk R."/>
            <person name="Schleper C."/>
            <person name="Guy L."/>
            <person name="Ettema T.J."/>
        </authorList>
    </citation>
    <scope>NUCLEOTIDE SEQUENCE</scope>
</reference>
<dbReference type="AlphaFoldDB" id="A0A0F9JZ81"/>
<organism evidence="1">
    <name type="scientific">marine sediment metagenome</name>
    <dbReference type="NCBI Taxonomy" id="412755"/>
    <lineage>
        <taxon>unclassified sequences</taxon>
        <taxon>metagenomes</taxon>
        <taxon>ecological metagenomes</taxon>
    </lineage>
</organism>
<sequence length="125" mass="15175">MEMNKKLDYAKKFEELSPDGKEFLLLFRDTPSLDYDDYDGTNKEFGKLLRSMLKNQREMMQYKVQEWYLKLRDIKLEYDPLTDYDNFKKNEETFNEIIEQMGVWAGNEECLDKQYKKVKNNGRRA</sequence>